<evidence type="ECO:0000256" key="3">
    <source>
        <dbReference type="ARBA" id="ARBA00022989"/>
    </source>
</evidence>
<feature type="repeat" description="TPR" evidence="5">
    <location>
        <begin position="634"/>
        <end position="667"/>
    </location>
</feature>
<gene>
    <name evidence="8" type="ORF">A3D25_00825</name>
</gene>
<feature type="transmembrane region" description="Helical" evidence="6">
    <location>
        <begin position="488"/>
        <end position="514"/>
    </location>
</feature>
<dbReference type="InterPro" id="IPR019734">
    <property type="entry name" value="TPR_rpt"/>
</dbReference>
<feature type="transmembrane region" description="Helical" evidence="6">
    <location>
        <begin position="203"/>
        <end position="222"/>
    </location>
</feature>
<evidence type="ECO:0000313" key="8">
    <source>
        <dbReference type="EMBL" id="OGE41548.1"/>
    </source>
</evidence>
<dbReference type="GO" id="GO:0016020">
    <property type="term" value="C:membrane"/>
    <property type="evidence" value="ECO:0007669"/>
    <property type="project" value="UniProtKB-SubCell"/>
</dbReference>
<organism evidence="8 9">
    <name type="scientific">Candidatus Daviesbacteria bacterium RIFCSPHIGHO2_02_FULL_43_12</name>
    <dbReference type="NCBI Taxonomy" id="1797776"/>
    <lineage>
        <taxon>Bacteria</taxon>
        <taxon>Candidatus Daviesiibacteriota</taxon>
    </lineage>
</organism>
<feature type="domain" description="O-antigen ligase-related" evidence="7">
    <location>
        <begin position="222"/>
        <end position="388"/>
    </location>
</feature>
<dbReference type="SUPFAM" id="SSF48452">
    <property type="entry name" value="TPR-like"/>
    <property type="match status" value="1"/>
</dbReference>
<dbReference type="AlphaFoldDB" id="A0A1F5KKU8"/>
<dbReference type="InterPro" id="IPR051533">
    <property type="entry name" value="WaaL-like"/>
</dbReference>
<feature type="transmembrane region" description="Helical" evidence="6">
    <location>
        <begin position="253"/>
        <end position="272"/>
    </location>
</feature>
<feature type="transmembrane region" description="Helical" evidence="6">
    <location>
        <begin position="66"/>
        <end position="94"/>
    </location>
</feature>
<keyword evidence="4 6" id="KW-0472">Membrane</keyword>
<feature type="transmembrane region" description="Helical" evidence="6">
    <location>
        <begin position="125"/>
        <end position="142"/>
    </location>
</feature>
<feature type="transmembrane region" description="Helical" evidence="6">
    <location>
        <begin position="9"/>
        <end position="29"/>
    </location>
</feature>
<feature type="transmembrane region" description="Helical" evidence="6">
    <location>
        <begin position="449"/>
        <end position="467"/>
    </location>
</feature>
<dbReference type="PANTHER" id="PTHR37422:SF13">
    <property type="entry name" value="LIPOPOLYSACCHARIDE BIOSYNTHESIS PROTEIN PA4999-RELATED"/>
    <property type="match status" value="1"/>
</dbReference>
<keyword evidence="2 6" id="KW-0812">Transmembrane</keyword>
<dbReference type="SMART" id="SM00028">
    <property type="entry name" value="TPR"/>
    <property type="match status" value="3"/>
</dbReference>
<dbReference type="InterPro" id="IPR011990">
    <property type="entry name" value="TPR-like_helical_dom_sf"/>
</dbReference>
<name>A0A1F5KKU8_9BACT</name>
<dbReference type="Pfam" id="PF14559">
    <property type="entry name" value="TPR_19"/>
    <property type="match status" value="1"/>
</dbReference>
<evidence type="ECO:0000259" key="7">
    <source>
        <dbReference type="Pfam" id="PF04932"/>
    </source>
</evidence>
<keyword evidence="3 6" id="KW-1133">Transmembrane helix</keyword>
<feature type="repeat" description="TPR" evidence="5">
    <location>
        <begin position="514"/>
        <end position="547"/>
    </location>
</feature>
<dbReference type="InterPro" id="IPR007016">
    <property type="entry name" value="O-antigen_ligase-rel_domated"/>
</dbReference>
<dbReference type="Pfam" id="PF04932">
    <property type="entry name" value="Wzy_C"/>
    <property type="match status" value="1"/>
</dbReference>
<dbReference type="Gene3D" id="1.25.40.10">
    <property type="entry name" value="Tetratricopeptide repeat domain"/>
    <property type="match status" value="1"/>
</dbReference>
<evidence type="ECO:0000256" key="6">
    <source>
        <dbReference type="SAM" id="Phobius"/>
    </source>
</evidence>
<dbReference type="EMBL" id="MFDD01000001">
    <property type="protein sequence ID" value="OGE41548.1"/>
    <property type="molecule type" value="Genomic_DNA"/>
</dbReference>
<feature type="transmembrane region" description="Helical" evidence="6">
    <location>
        <begin position="181"/>
        <end position="198"/>
    </location>
</feature>
<feature type="repeat" description="TPR" evidence="5">
    <location>
        <begin position="668"/>
        <end position="701"/>
    </location>
</feature>
<feature type="transmembrane region" description="Helical" evidence="6">
    <location>
        <begin position="35"/>
        <end position="54"/>
    </location>
</feature>
<evidence type="ECO:0000313" key="9">
    <source>
        <dbReference type="Proteomes" id="UP000177328"/>
    </source>
</evidence>
<dbReference type="Proteomes" id="UP000177328">
    <property type="component" value="Unassembled WGS sequence"/>
</dbReference>
<feature type="transmembrane region" description="Helical" evidence="6">
    <location>
        <begin position="382"/>
        <end position="404"/>
    </location>
</feature>
<feature type="transmembrane region" description="Helical" evidence="6">
    <location>
        <begin position="100"/>
        <end position="118"/>
    </location>
</feature>
<accession>A0A1F5KKU8</accession>
<evidence type="ECO:0000256" key="4">
    <source>
        <dbReference type="ARBA" id="ARBA00023136"/>
    </source>
</evidence>
<proteinExistence type="predicted"/>
<evidence type="ECO:0000256" key="1">
    <source>
        <dbReference type="ARBA" id="ARBA00004141"/>
    </source>
</evidence>
<comment type="subcellular location">
    <subcellularLocation>
        <location evidence="1">Membrane</location>
        <topology evidence="1">Multi-pass membrane protein</topology>
    </subcellularLocation>
</comment>
<protein>
    <recommendedName>
        <fullName evidence="7">O-antigen ligase-related domain-containing protein</fullName>
    </recommendedName>
</protein>
<keyword evidence="5" id="KW-0802">TPR repeat</keyword>
<dbReference type="PROSITE" id="PS50005">
    <property type="entry name" value="TPR"/>
    <property type="match status" value="3"/>
</dbReference>
<comment type="caution">
    <text evidence="8">The sequence shown here is derived from an EMBL/GenBank/DDBJ whole genome shotgun (WGS) entry which is preliminary data.</text>
</comment>
<dbReference type="PANTHER" id="PTHR37422">
    <property type="entry name" value="TEICHURONIC ACID BIOSYNTHESIS PROTEIN TUAE"/>
    <property type="match status" value="1"/>
</dbReference>
<evidence type="ECO:0000256" key="2">
    <source>
        <dbReference type="ARBA" id="ARBA00022692"/>
    </source>
</evidence>
<reference evidence="8 9" key="1">
    <citation type="journal article" date="2016" name="Nat. Commun.">
        <title>Thousands of microbial genomes shed light on interconnected biogeochemical processes in an aquifer system.</title>
        <authorList>
            <person name="Anantharaman K."/>
            <person name="Brown C.T."/>
            <person name="Hug L.A."/>
            <person name="Sharon I."/>
            <person name="Castelle C.J."/>
            <person name="Probst A.J."/>
            <person name="Thomas B.C."/>
            <person name="Singh A."/>
            <person name="Wilkins M.J."/>
            <person name="Karaoz U."/>
            <person name="Brodie E.L."/>
            <person name="Williams K.H."/>
            <person name="Hubbard S.S."/>
            <person name="Banfield J.F."/>
        </authorList>
    </citation>
    <scope>NUCLEOTIDE SEQUENCE [LARGE SCALE GENOMIC DNA]</scope>
</reference>
<sequence length="713" mass="79901">MLKTTIRYLYYCLLIATPLVWTSLNFELFEFNKMIFIYLLTTLIAGAWILDCLFSKRLIMRKSFMALPILLFLASQVVSTVTSMDLHTSIWGYYSRSNGGLLSIICYSLLFLVFTAYFTAQDLAGFLKATLFGGLIVALYAIPEHYGVSPSCVLLHHQWTASCWIQDVQARVFATLGQPNWLAAYLAMVIFIGLYLFLTAKDLLVRAIYLVILIGLNMAFSFTYSQSATLGLFAGLGVCFLSLIKSPQLSRKLMLLGLTVIVIINLSLGSGFKRLNLAQYLSQLNRTQTTNQPTANIPQPSVTPGVTQLEAGGTDSGKIRLIVWKGAWETFKHFPLFGTGVETFAYSYYLFRPTEHNLVSEWDFLYNKAHNEYLNYLSTTGMFGFGTYLLMIGVFIGWSVWFIAYRVSLSGKNNNEQRPTTNDQLLITCLLAAYISYLVQNFFGFSVVMIATLFYLFPAFGIVGAGQNTEGKVHFSLITLKDFFSNRAINLFSILVTAGTIAWLVFGIGTVWYADTLFALGMNYSESGVPTRAYKYLSQAQTLRPDEPYYKAELGFAAASTASLASDQDASLSGELVKVADQETKLALQASPANTSFYRTAIRTYYQLSALDDKYQKTTLQMLDKTIQLAPTDAKVYYNKGLILGQFGQTDEGLKALQKAIELKSNYREAYLTLGEFYQQLGQKDQAKEAYTTVFKLVPNDPEALDKMKELEK</sequence>
<evidence type="ECO:0000256" key="5">
    <source>
        <dbReference type="PROSITE-ProRule" id="PRU00339"/>
    </source>
</evidence>